<organism evidence="2 3">
    <name type="scientific">Pseudogulbenkiania subflava DSM 22618</name>
    <dbReference type="NCBI Taxonomy" id="1123014"/>
    <lineage>
        <taxon>Bacteria</taxon>
        <taxon>Pseudomonadati</taxon>
        <taxon>Pseudomonadota</taxon>
        <taxon>Betaproteobacteria</taxon>
        <taxon>Neisseriales</taxon>
        <taxon>Chromobacteriaceae</taxon>
        <taxon>Pseudogulbenkiania</taxon>
    </lineage>
</organism>
<accession>A0A1Y6C8Q6</accession>
<evidence type="ECO:0000313" key="3">
    <source>
        <dbReference type="Proteomes" id="UP000192920"/>
    </source>
</evidence>
<evidence type="ECO:0000313" key="2">
    <source>
        <dbReference type="EMBL" id="SMF48067.1"/>
    </source>
</evidence>
<dbReference type="RefSeq" id="WP_085277566.1">
    <property type="nucleotide sequence ID" value="NZ_FXAG01000024.1"/>
</dbReference>
<name>A0A1Y6C8Q6_9NEIS</name>
<feature type="coiled-coil region" evidence="1">
    <location>
        <begin position="154"/>
        <end position="181"/>
    </location>
</feature>
<dbReference type="AlphaFoldDB" id="A0A1Y6C8Q6"/>
<sequence>MRIILLAALCLIVESTIATEVPGILRCEHERTRAISYTSGACPVGSSAVKRPEQGGFVGNGGGDERGMIAVCRMDSRFDSFRYVLESDCPFGSSAVATFSNTTIEEARQQFPATWHATVEEPRRRKSVMPPVRRKLAKQTIVDCHTLRQQRDKVQARLNNNKAYQDDLQRLRDAQDAIAREGCRAFGD</sequence>
<keyword evidence="1" id="KW-0175">Coiled coil</keyword>
<reference evidence="3" key="1">
    <citation type="submission" date="2017-04" db="EMBL/GenBank/DDBJ databases">
        <authorList>
            <person name="Varghese N."/>
            <person name="Submissions S."/>
        </authorList>
    </citation>
    <scope>NUCLEOTIDE SEQUENCE [LARGE SCALE GENOMIC DNA]</scope>
    <source>
        <strain evidence="3">DSM 22618</strain>
    </source>
</reference>
<protein>
    <submittedName>
        <fullName evidence="2">Uncharacterized protein</fullName>
    </submittedName>
</protein>
<dbReference type="Proteomes" id="UP000192920">
    <property type="component" value="Unassembled WGS sequence"/>
</dbReference>
<dbReference type="EMBL" id="FXAG01000024">
    <property type="protein sequence ID" value="SMF48067.1"/>
    <property type="molecule type" value="Genomic_DNA"/>
</dbReference>
<proteinExistence type="predicted"/>
<keyword evidence="3" id="KW-1185">Reference proteome</keyword>
<gene>
    <name evidence="2" type="ORF">SAMN02745746_03551</name>
</gene>
<evidence type="ECO:0000256" key="1">
    <source>
        <dbReference type="SAM" id="Coils"/>
    </source>
</evidence>